<reference evidence="2" key="1">
    <citation type="journal article" date="2023" name="Hortic. Res.">
        <title>A chromosome-level phased genome enabling allele-level studies in sweet orange: a case study on citrus Huanglongbing tolerance.</title>
        <authorList>
            <person name="Wu B."/>
            <person name="Yu Q."/>
            <person name="Deng Z."/>
            <person name="Duan Y."/>
            <person name="Luo F."/>
            <person name="Gmitter F. Jr."/>
        </authorList>
    </citation>
    <scope>NUCLEOTIDE SEQUENCE [LARGE SCALE GENOMIC DNA]</scope>
    <source>
        <strain evidence="2">cv. Valencia</strain>
    </source>
</reference>
<gene>
    <name evidence="1" type="ORF">KPL71_009278</name>
</gene>
<evidence type="ECO:0000313" key="2">
    <source>
        <dbReference type="Proteomes" id="UP000829398"/>
    </source>
</evidence>
<comment type="caution">
    <text evidence="1">The sequence shown here is derived from an EMBL/GenBank/DDBJ whole genome shotgun (WGS) entry which is preliminary data.</text>
</comment>
<dbReference type="EMBL" id="CM039172">
    <property type="protein sequence ID" value="KAH9783350.1"/>
    <property type="molecule type" value="Genomic_DNA"/>
</dbReference>
<accession>A0ACB8MD37</accession>
<protein>
    <submittedName>
        <fullName evidence="1">Uncharacterized protein</fullName>
    </submittedName>
</protein>
<dbReference type="Proteomes" id="UP000829398">
    <property type="component" value="Chromosome 3"/>
</dbReference>
<sequence>MGLACTQSLSLAFFFLLVKVVGVSNYSEKRLRNAYEKLKKTGIPLASNQVNYSLIYRKPEENGVKAACDELGITLIAYCPIAQAHPPALVEDYPPSDEDLTHTQRQSQELKSFATTSSCAEVERRGGTAESRGMAR</sequence>
<proteinExistence type="predicted"/>
<keyword evidence="2" id="KW-1185">Reference proteome</keyword>
<name>A0ACB8MD37_CITSI</name>
<organism evidence="1 2">
    <name type="scientific">Citrus sinensis</name>
    <name type="common">Sweet orange</name>
    <name type="synonym">Citrus aurantium var. sinensis</name>
    <dbReference type="NCBI Taxonomy" id="2711"/>
    <lineage>
        <taxon>Eukaryota</taxon>
        <taxon>Viridiplantae</taxon>
        <taxon>Streptophyta</taxon>
        <taxon>Embryophyta</taxon>
        <taxon>Tracheophyta</taxon>
        <taxon>Spermatophyta</taxon>
        <taxon>Magnoliopsida</taxon>
        <taxon>eudicotyledons</taxon>
        <taxon>Gunneridae</taxon>
        <taxon>Pentapetalae</taxon>
        <taxon>rosids</taxon>
        <taxon>malvids</taxon>
        <taxon>Sapindales</taxon>
        <taxon>Rutaceae</taxon>
        <taxon>Aurantioideae</taxon>
        <taxon>Citrus</taxon>
    </lineage>
</organism>
<evidence type="ECO:0000313" key="1">
    <source>
        <dbReference type="EMBL" id="KAH9783350.1"/>
    </source>
</evidence>